<accession>A0A0A9BQZ2</accession>
<sequence>MTLKVTSFGNRELSIISSNNLAASSILLSLQKPLISAVNV</sequence>
<evidence type="ECO:0000313" key="1">
    <source>
        <dbReference type="EMBL" id="JAD64578.1"/>
    </source>
</evidence>
<dbReference type="EMBL" id="GBRH01233317">
    <property type="protein sequence ID" value="JAD64578.1"/>
    <property type="molecule type" value="Transcribed_RNA"/>
</dbReference>
<dbReference type="AlphaFoldDB" id="A0A0A9BQZ2"/>
<name>A0A0A9BQZ2_ARUDO</name>
<reference evidence="1" key="2">
    <citation type="journal article" date="2015" name="Data Brief">
        <title>Shoot transcriptome of the giant reed, Arundo donax.</title>
        <authorList>
            <person name="Barrero R.A."/>
            <person name="Guerrero F.D."/>
            <person name="Moolhuijzen P."/>
            <person name="Goolsby J.A."/>
            <person name="Tidwell J."/>
            <person name="Bellgard S.E."/>
            <person name="Bellgard M.I."/>
        </authorList>
    </citation>
    <scope>NUCLEOTIDE SEQUENCE</scope>
    <source>
        <tissue evidence="1">Shoot tissue taken approximately 20 cm above the soil surface</tissue>
    </source>
</reference>
<protein>
    <submittedName>
        <fullName evidence="1">Uncharacterized protein</fullName>
    </submittedName>
</protein>
<organism evidence="1">
    <name type="scientific">Arundo donax</name>
    <name type="common">Giant reed</name>
    <name type="synonym">Donax arundinaceus</name>
    <dbReference type="NCBI Taxonomy" id="35708"/>
    <lineage>
        <taxon>Eukaryota</taxon>
        <taxon>Viridiplantae</taxon>
        <taxon>Streptophyta</taxon>
        <taxon>Embryophyta</taxon>
        <taxon>Tracheophyta</taxon>
        <taxon>Spermatophyta</taxon>
        <taxon>Magnoliopsida</taxon>
        <taxon>Liliopsida</taxon>
        <taxon>Poales</taxon>
        <taxon>Poaceae</taxon>
        <taxon>PACMAD clade</taxon>
        <taxon>Arundinoideae</taxon>
        <taxon>Arundineae</taxon>
        <taxon>Arundo</taxon>
    </lineage>
</organism>
<reference evidence="1" key="1">
    <citation type="submission" date="2014-09" db="EMBL/GenBank/DDBJ databases">
        <authorList>
            <person name="Magalhaes I.L.F."/>
            <person name="Oliveira U."/>
            <person name="Santos F.R."/>
            <person name="Vidigal T.H.D.A."/>
            <person name="Brescovit A.D."/>
            <person name="Santos A.J."/>
        </authorList>
    </citation>
    <scope>NUCLEOTIDE SEQUENCE</scope>
    <source>
        <tissue evidence="1">Shoot tissue taken approximately 20 cm above the soil surface</tissue>
    </source>
</reference>
<proteinExistence type="predicted"/>